<evidence type="ECO:0000259" key="1">
    <source>
        <dbReference type="Pfam" id="PF00891"/>
    </source>
</evidence>
<dbReference type="OrthoDB" id="1606438at2759"/>
<dbReference type="SUPFAM" id="SSF46785">
    <property type="entry name" value="Winged helix' DNA-binding domain"/>
    <property type="match status" value="1"/>
</dbReference>
<dbReference type="Gene3D" id="1.10.10.10">
    <property type="entry name" value="Winged helix-like DNA-binding domain superfamily/Winged helix DNA-binding domain"/>
    <property type="match status" value="1"/>
</dbReference>
<dbReference type="RefSeq" id="XP_020121993.1">
    <property type="nucleotide sequence ID" value="XM_020264558.1"/>
</dbReference>
<dbReference type="AlphaFoldDB" id="A0A225AK21"/>
<comment type="caution">
    <text evidence="2">The sequence shown here is derived from an EMBL/GenBank/DDBJ whole genome shotgun (WGS) entry which is preliminary data.</text>
</comment>
<keyword evidence="3" id="KW-1185">Reference proteome</keyword>
<dbReference type="InterPro" id="IPR001077">
    <property type="entry name" value="COMT_C"/>
</dbReference>
<dbReference type="GO" id="GO:0008171">
    <property type="term" value="F:O-methyltransferase activity"/>
    <property type="evidence" value="ECO:0007669"/>
    <property type="project" value="InterPro"/>
</dbReference>
<name>A0A225AK21_TALAT</name>
<dbReference type="InterPro" id="IPR029063">
    <property type="entry name" value="SAM-dependent_MTases_sf"/>
</dbReference>
<dbReference type="EMBL" id="LFMY01000003">
    <property type="protein sequence ID" value="OKL61872.1"/>
    <property type="molecule type" value="Genomic_DNA"/>
</dbReference>
<sequence length="441" mass="49700">MTCTTKITELSTSISRNVAKINRFNEENDLPTQSFEPNAPTTYDYPPDIEEARQAVLLATDELHALMAGPANALMAPSHNVQTSIHAMYRFKIANSFPEGKEEVTYTELATACGLTGPTLLRIVRDLMAHRIFRQTPDGKIAHTSASKLFANNHAIRQWVGMVLEEMWPAATKVVDALQKWPNSEEPNQSGFNLAHNVDQPMLEFLGKEPERAKRFAEAMSLFNTSPGMETKYIVEHYNWTSSVNDPVTVVDVGGSHGDVAISLACKYQNVTCIVQDLPEVIASAKIPEGLEKRLRFMEYDFFTEQPVKNADVYLFKWILHDWSDKYCIKILRSLIPALKQGARVVVNELILPEPETVPLNQEATLRSFDIAMWEIQNGKERDSSDWESLFQAVDYRLRLTKVIQPRGSKLGIIEATWDTCEALKLAHSALPAFHDHEIAI</sequence>
<evidence type="ECO:0000313" key="3">
    <source>
        <dbReference type="Proteomes" id="UP000214365"/>
    </source>
</evidence>
<reference evidence="2 3" key="1">
    <citation type="submission" date="2015-06" db="EMBL/GenBank/DDBJ databases">
        <title>Talaromyces atroroseus IBT 11181 draft genome.</title>
        <authorList>
            <person name="Rasmussen K.B."/>
            <person name="Rasmussen S."/>
            <person name="Petersen B."/>
            <person name="Sicheritz-Ponten T."/>
            <person name="Mortensen U.H."/>
            <person name="Thrane U."/>
        </authorList>
    </citation>
    <scope>NUCLEOTIDE SEQUENCE [LARGE SCALE GENOMIC DNA]</scope>
    <source>
        <strain evidence="2 3">IBT 11181</strain>
    </source>
</reference>
<proteinExistence type="predicted"/>
<protein>
    <recommendedName>
        <fullName evidence="1">O-methyltransferase C-terminal domain-containing protein</fullName>
    </recommendedName>
</protein>
<dbReference type="Proteomes" id="UP000214365">
    <property type="component" value="Unassembled WGS sequence"/>
</dbReference>
<dbReference type="PANTHER" id="PTHR43712">
    <property type="entry name" value="PUTATIVE (AFU_ORTHOLOGUE AFUA_4G14580)-RELATED"/>
    <property type="match status" value="1"/>
</dbReference>
<dbReference type="SUPFAM" id="SSF53335">
    <property type="entry name" value="S-adenosyl-L-methionine-dependent methyltransferases"/>
    <property type="match status" value="1"/>
</dbReference>
<gene>
    <name evidence="2" type="ORF">UA08_02509</name>
</gene>
<dbReference type="Pfam" id="PF00891">
    <property type="entry name" value="Methyltransf_2"/>
    <property type="match status" value="1"/>
</dbReference>
<accession>A0A225AK21</accession>
<dbReference type="InterPro" id="IPR036390">
    <property type="entry name" value="WH_DNA-bd_sf"/>
</dbReference>
<organism evidence="2 3">
    <name type="scientific">Talaromyces atroroseus</name>
    <dbReference type="NCBI Taxonomy" id="1441469"/>
    <lineage>
        <taxon>Eukaryota</taxon>
        <taxon>Fungi</taxon>
        <taxon>Dikarya</taxon>
        <taxon>Ascomycota</taxon>
        <taxon>Pezizomycotina</taxon>
        <taxon>Eurotiomycetes</taxon>
        <taxon>Eurotiomycetidae</taxon>
        <taxon>Eurotiales</taxon>
        <taxon>Trichocomaceae</taxon>
        <taxon>Talaromyces</taxon>
        <taxon>Talaromyces sect. Trachyspermi</taxon>
    </lineage>
</organism>
<dbReference type="InterPro" id="IPR036388">
    <property type="entry name" value="WH-like_DNA-bd_sf"/>
</dbReference>
<dbReference type="PANTHER" id="PTHR43712:SF12">
    <property type="entry name" value="STERIGMATOCYSTIN 8-O-METHYLTRANSFERASE"/>
    <property type="match status" value="1"/>
</dbReference>
<dbReference type="GeneID" id="31002264"/>
<feature type="domain" description="O-methyltransferase C-terminal" evidence="1">
    <location>
        <begin position="187"/>
        <end position="396"/>
    </location>
</feature>
<evidence type="ECO:0000313" key="2">
    <source>
        <dbReference type="EMBL" id="OKL61872.1"/>
    </source>
</evidence>
<dbReference type="Gene3D" id="3.40.50.150">
    <property type="entry name" value="Vaccinia Virus protein VP39"/>
    <property type="match status" value="1"/>
</dbReference>